<dbReference type="PANTHER" id="PTHR37523:SF1">
    <property type="entry name" value="CALCINEURIN-LIKE PHOSPHOESTERASE DOMAIN-CONTAINING PROTEIN"/>
    <property type="match status" value="1"/>
</dbReference>
<dbReference type="AlphaFoldDB" id="D5VQL2"/>
<dbReference type="SUPFAM" id="SSF56300">
    <property type="entry name" value="Metallo-dependent phosphatases"/>
    <property type="match status" value="1"/>
</dbReference>
<reference evidence="2" key="1">
    <citation type="submission" date="2010-04" db="EMBL/GenBank/DDBJ databases">
        <title>Complete sequence of Methanocaldococcus infernus ME.</title>
        <authorList>
            <consortium name="US DOE Joint Genome Institute"/>
            <person name="Lucas S."/>
            <person name="Copeland A."/>
            <person name="Lapidus A."/>
            <person name="Cheng J.-F."/>
            <person name="Bruce D."/>
            <person name="Goodwin L."/>
            <person name="Pitluck S."/>
            <person name="Munk A.C."/>
            <person name="Detter J.C."/>
            <person name="Han C."/>
            <person name="Tapia R."/>
            <person name="Land M."/>
            <person name="Hauser L."/>
            <person name="Kyrpides N."/>
            <person name="Mikhailova N."/>
            <person name="Sieprawska-Lupa M."/>
            <person name="Whitman W.B."/>
            <person name="Woyke T."/>
        </authorList>
    </citation>
    <scope>NUCLEOTIDE SEQUENCE [LARGE SCALE GENOMIC DNA]</scope>
    <source>
        <strain evidence="2">ME</strain>
    </source>
</reference>
<organism evidence="2 3">
    <name type="scientific">Methanocaldococcus infernus (strain DSM 11812 / JCM 15783 / ME)</name>
    <dbReference type="NCBI Taxonomy" id="573063"/>
    <lineage>
        <taxon>Archaea</taxon>
        <taxon>Methanobacteriati</taxon>
        <taxon>Methanobacteriota</taxon>
        <taxon>Methanomada group</taxon>
        <taxon>Methanococci</taxon>
        <taxon>Methanococcales</taxon>
        <taxon>Methanocaldococcaceae</taxon>
        <taxon>Methanocaldococcus</taxon>
    </lineage>
</organism>
<proteinExistence type="predicted"/>
<accession>D5VQL2</accession>
<dbReference type="STRING" id="573063.Metin_0194"/>
<dbReference type="GeneID" id="9131194"/>
<dbReference type="Proteomes" id="UP000002061">
    <property type="component" value="Chromosome"/>
</dbReference>
<dbReference type="Gene3D" id="3.60.21.10">
    <property type="match status" value="1"/>
</dbReference>
<evidence type="ECO:0000313" key="2">
    <source>
        <dbReference type="EMBL" id="ADG12865.1"/>
    </source>
</evidence>
<sequence>MNIYGITDLHGRFPSRIREMRDKIDVLIVSGDITHFGEGLEVIEKLAELSDYMEVLCVPGNCDNLEVVDLLEEYKLNVDGRVKKIENYNFVGIGGSNETPFNTPLEFSEEDLYDKGKKLCKGLKNIILITHAPPYGTMLDLVGEKHVGSKAIRKIIEEENVIFNACGHIHECRGIDKIGKTIIVNPSPKSFFVYQPSKRVVILEDYIGL</sequence>
<dbReference type="KEGG" id="mif:Metin_0194"/>
<name>D5VQL2_METIM</name>
<feature type="domain" description="Calcineurin-like phosphoesterase" evidence="1">
    <location>
        <begin position="1"/>
        <end position="172"/>
    </location>
</feature>
<gene>
    <name evidence="2" type="ordered locus">Metin_0194</name>
</gene>
<dbReference type="InterPro" id="IPR004843">
    <property type="entry name" value="Calcineurin-like_PHP"/>
</dbReference>
<dbReference type="HOGENOM" id="CLU_041441_5_0_2"/>
<keyword evidence="3" id="KW-1185">Reference proteome</keyword>
<dbReference type="GO" id="GO:0016787">
    <property type="term" value="F:hydrolase activity"/>
    <property type="evidence" value="ECO:0007669"/>
    <property type="project" value="InterPro"/>
</dbReference>
<dbReference type="InterPro" id="IPR029052">
    <property type="entry name" value="Metallo-depent_PP-like"/>
</dbReference>
<evidence type="ECO:0000313" key="3">
    <source>
        <dbReference type="Proteomes" id="UP000002061"/>
    </source>
</evidence>
<dbReference type="eggNOG" id="arCOG01145">
    <property type="taxonomic scope" value="Archaea"/>
</dbReference>
<dbReference type="PANTHER" id="PTHR37523">
    <property type="entry name" value="METALLOPHOSPHOESTERASE"/>
    <property type="match status" value="1"/>
</dbReference>
<protein>
    <submittedName>
        <fullName evidence="2">Metallophosphoesterase</fullName>
    </submittedName>
</protein>
<dbReference type="Pfam" id="PF00149">
    <property type="entry name" value="Metallophos"/>
    <property type="match status" value="1"/>
</dbReference>
<dbReference type="EMBL" id="CP002009">
    <property type="protein sequence ID" value="ADG12865.1"/>
    <property type="molecule type" value="Genomic_DNA"/>
</dbReference>
<dbReference type="RefSeq" id="WP_013099611.1">
    <property type="nucleotide sequence ID" value="NC_014122.1"/>
</dbReference>
<dbReference type="OrthoDB" id="50367at2157"/>
<evidence type="ECO:0000259" key="1">
    <source>
        <dbReference type="Pfam" id="PF00149"/>
    </source>
</evidence>